<evidence type="ECO:0000256" key="1">
    <source>
        <dbReference type="SAM" id="Phobius"/>
    </source>
</evidence>
<evidence type="ECO:0000313" key="3">
    <source>
        <dbReference type="Proteomes" id="UP000027661"/>
    </source>
</evidence>
<proteinExistence type="predicted"/>
<feature type="transmembrane region" description="Helical" evidence="1">
    <location>
        <begin position="21"/>
        <end position="44"/>
    </location>
</feature>
<keyword evidence="1" id="KW-0472">Membrane</keyword>
<keyword evidence="1" id="KW-1133">Transmembrane helix</keyword>
<dbReference type="AlphaFoldDB" id="A0A069SN02"/>
<accession>A0A069SN02</accession>
<gene>
    <name evidence="2" type="ORF">M099_2774</name>
</gene>
<reference evidence="2 3" key="1">
    <citation type="submission" date="2014-04" db="EMBL/GenBank/DDBJ databases">
        <authorList>
            <person name="Sears C."/>
            <person name="Carroll K."/>
            <person name="Sack B.R."/>
            <person name="Qadri F."/>
            <person name="Myers L.L."/>
            <person name="Chung G.-T."/>
            <person name="Escheverria P."/>
            <person name="Fraser C.M."/>
            <person name="Sadzewicz L."/>
            <person name="Shefchek K.A."/>
            <person name="Tallon L."/>
            <person name="Das S.P."/>
            <person name="Daugherty S."/>
            <person name="Mongodin E.F."/>
        </authorList>
    </citation>
    <scope>NUCLEOTIDE SEQUENCE [LARGE SCALE GENOMIC DNA]</scope>
    <source>
        <strain evidence="2 3">3975 RP4</strain>
    </source>
</reference>
<name>A0A069SN02_PHOVU</name>
<organism evidence="2 3">
    <name type="scientific">Phocaeicola vulgatus str. 3975 RP4</name>
    <dbReference type="NCBI Taxonomy" id="1339352"/>
    <lineage>
        <taxon>Bacteria</taxon>
        <taxon>Pseudomonadati</taxon>
        <taxon>Bacteroidota</taxon>
        <taxon>Bacteroidia</taxon>
        <taxon>Bacteroidales</taxon>
        <taxon>Bacteroidaceae</taxon>
        <taxon>Phocaeicola</taxon>
    </lineage>
</organism>
<dbReference type="PATRIC" id="fig|1339352.3.peg.2668"/>
<sequence>MALGDTMVEVIMKNISNRNMMSVIDAILKLGDILCLLFSAIRYYF</sequence>
<dbReference type="EMBL" id="JNHM01000032">
    <property type="protein sequence ID" value="KDS53001.1"/>
    <property type="molecule type" value="Genomic_DNA"/>
</dbReference>
<comment type="caution">
    <text evidence="2">The sequence shown here is derived from an EMBL/GenBank/DDBJ whole genome shotgun (WGS) entry which is preliminary data.</text>
</comment>
<protein>
    <submittedName>
        <fullName evidence="2">Uncharacterized protein</fullName>
    </submittedName>
</protein>
<keyword evidence="1" id="KW-0812">Transmembrane</keyword>
<dbReference type="Proteomes" id="UP000027661">
    <property type="component" value="Unassembled WGS sequence"/>
</dbReference>
<evidence type="ECO:0000313" key="2">
    <source>
        <dbReference type="EMBL" id="KDS53001.1"/>
    </source>
</evidence>